<dbReference type="InterPro" id="IPR019004">
    <property type="entry name" value="YqeY/Aim41"/>
</dbReference>
<dbReference type="Gene3D" id="1.10.10.410">
    <property type="match status" value="1"/>
</dbReference>
<organism evidence="1 2">
    <name type="scientific">Olivibacter oleidegradans</name>
    <dbReference type="NCBI Taxonomy" id="760123"/>
    <lineage>
        <taxon>Bacteria</taxon>
        <taxon>Pseudomonadati</taxon>
        <taxon>Bacteroidota</taxon>
        <taxon>Sphingobacteriia</taxon>
        <taxon>Sphingobacteriales</taxon>
        <taxon>Sphingobacteriaceae</taxon>
        <taxon>Olivibacter</taxon>
    </lineage>
</organism>
<proteinExistence type="predicted"/>
<dbReference type="InterPro" id="IPR042184">
    <property type="entry name" value="YqeY/Aim41_N"/>
</dbReference>
<dbReference type="PANTHER" id="PTHR28055:SF1">
    <property type="entry name" value="ALTERED INHERITANCE OF MITOCHONDRIA PROTEIN 41, MITOCHONDRIAL"/>
    <property type="match status" value="1"/>
</dbReference>
<dbReference type="SUPFAM" id="SSF89095">
    <property type="entry name" value="GatB/YqeY motif"/>
    <property type="match status" value="1"/>
</dbReference>
<protein>
    <submittedName>
        <fullName evidence="1">GatB/YqeY domain-containing protein</fullName>
    </submittedName>
</protein>
<dbReference type="RefSeq" id="WP_130856466.1">
    <property type="nucleotide sequence ID" value="NZ_JBHLWO010000002.1"/>
</dbReference>
<comment type="caution">
    <text evidence="1">The sequence shown here is derived from an EMBL/GenBank/DDBJ whole genome shotgun (WGS) entry which is preliminary data.</text>
</comment>
<accession>A0ABV6HQ25</accession>
<dbReference type="Gene3D" id="1.10.1510.10">
    <property type="entry name" value="Uncharacterised protein YqeY/AIM41 PF09424, N-terminal domain"/>
    <property type="match status" value="1"/>
</dbReference>
<dbReference type="PANTHER" id="PTHR28055">
    <property type="entry name" value="ALTERED INHERITANCE OF MITOCHONDRIA PROTEIN 41, MITOCHONDRIAL"/>
    <property type="match status" value="1"/>
</dbReference>
<dbReference type="InterPro" id="IPR023168">
    <property type="entry name" value="GatB_Yqey_C_2"/>
</dbReference>
<dbReference type="EMBL" id="JBHLWO010000002">
    <property type="protein sequence ID" value="MFC0320997.1"/>
    <property type="molecule type" value="Genomic_DNA"/>
</dbReference>
<evidence type="ECO:0000313" key="1">
    <source>
        <dbReference type="EMBL" id="MFC0320997.1"/>
    </source>
</evidence>
<reference evidence="1 2" key="1">
    <citation type="submission" date="2024-09" db="EMBL/GenBank/DDBJ databases">
        <authorList>
            <person name="Sun Q."/>
            <person name="Mori K."/>
        </authorList>
    </citation>
    <scope>NUCLEOTIDE SEQUENCE [LARGE SCALE GENOMIC DNA]</scope>
    <source>
        <strain evidence="1 2">CCM 7765</strain>
    </source>
</reference>
<keyword evidence="2" id="KW-1185">Reference proteome</keyword>
<gene>
    <name evidence="1" type="ORF">ACFFI0_21915</name>
</gene>
<dbReference type="Proteomes" id="UP001589774">
    <property type="component" value="Unassembled WGS sequence"/>
</dbReference>
<evidence type="ECO:0000313" key="2">
    <source>
        <dbReference type="Proteomes" id="UP001589774"/>
    </source>
</evidence>
<dbReference type="InterPro" id="IPR003789">
    <property type="entry name" value="Asn/Gln_tRNA_amidoTrase-B-like"/>
</dbReference>
<name>A0ABV6HQ25_9SPHI</name>
<sequence length="151" mass="16964">MALENTINQDIKAAMLAKDEARLRGLRAIKSALLLAKTEKGATETLTEETEVKVLQKLVKQRKESAEIYLQQNRQDLYQIEKEEQDVIEEYLPKQLSREEIVAEVQRVIQEVGATSVKDMGKVMGLINQRLAGKADGKTIAEVVKEQLSAL</sequence>
<dbReference type="Pfam" id="PF09424">
    <property type="entry name" value="YqeY"/>
    <property type="match status" value="1"/>
</dbReference>